<dbReference type="AlphaFoldDB" id="A0A5N0VLA9"/>
<keyword evidence="5" id="KW-0046">Antibiotic resistance</keyword>
<organism evidence="7 8">
    <name type="scientific">Amycolatopsis acidicola</name>
    <dbReference type="NCBI Taxonomy" id="2596893"/>
    <lineage>
        <taxon>Bacteria</taxon>
        <taxon>Bacillati</taxon>
        <taxon>Actinomycetota</taxon>
        <taxon>Actinomycetes</taxon>
        <taxon>Pseudonocardiales</taxon>
        <taxon>Pseudonocardiaceae</taxon>
        <taxon>Amycolatopsis</taxon>
    </lineage>
</organism>
<keyword evidence="3" id="KW-0547">Nucleotide-binding</keyword>
<dbReference type="GO" id="GO:0046677">
    <property type="term" value="P:response to antibiotic"/>
    <property type="evidence" value="ECO:0007669"/>
    <property type="project" value="UniProtKB-KW"/>
</dbReference>
<dbReference type="Proteomes" id="UP000319769">
    <property type="component" value="Unassembled WGS sequence"/>
</dbReference>
<dbReference type="SUPFAM" id="SSF52540">
    <property type="entry name" value="P-loop containing nucleoside triphosphate hydrolases"/>
    <property type="match status" value="1"/>
</dbReference>
<reference evidence="7" key="1">
    <citation type="submission" date="2019-09" db="EMBL/GenBank/DDBJ databases">
        <authorList>
            <person name="Teo W.F.A."/>
            <person name="Duangmal K."/>
        </authorList>
    </citation>
    <scope>NUCLEOTIDE SEQUENCE [LARGE SCALE GENOMIC DNA]</scope>
    <source>
        <strain evidence="7">K81G1</strain>
    </source>
</reference>
<dbReference type="SMART" id="SM00382">
    <property type="entry name" value="AAA"/>
    <property type="match status" value="1"/>
</dbReference>
<evidence type="ECO:0000313" key="7">
    <source>
        <dbReference type="EMBL" id="KAA9166508.1"/>
    </source>
</evidence>
<dbReference type="GO" id="GO:0016887">
    <property type="term" value="F:ATP hydrolysis activity"/>
    <property type="evidence" value="ECO:0007669"/>
    <property type="project" value="InterPro"/>
</dbReference>
<dbReference type="CDD" id="cd03230">
    <property type="entry name" value="ABC_DR_subfamily_A"/>
    <property type="match status" value="1"/>
</dbReference>
<dbReference type="Pfam" id="PF00005">
    <property type="entry name" value="ABC_tran"/>
    <property type="match status" value="1"/>
</dbReference>
<dbReference type="Gene3D" id="3.40.50.300">
    <property type="entry name" value="P-loop containing nucleotide triphosphate hydrolases"/>
    <property type="match status" value="1"/>
</dbReference>
<proteinExistence type="predicted"/>
<comment type="subcellular location">
    <subcellularLocation>
        <location evidence="1">Cell membrane</location>
        <topology evidence="1">Peripheral membrane protein</topology>
    </subcellularLocation>
</comment>
<dbReference type="GO" id="GO:0005524">
    <property type="term" value="F:ATP binding"/>
    <property type="evidence" value="ECO:0007669"/>
    <property type="project" value="UniProtKB-KW"/>
</dbReference>
<dbReference type="EMBL" id="VMNW02000002">
    <property type="protein sequence ID" value="KAA9166508.1"/>
    <property type="molecule type" value="Genomic_DNA"/>
</dbReference>
<sequence>MSARPALSPVPGTVPAEAVIDVSDLWMRYGATEVLTGVGFSVRRGEVVALLGPNGVGKSTTIEILEGFRVRSAGRVAVLGEDPERGGRRWRSEIGVVLQSWADHGRWRVRELIAHLGAYYTPYARQPWDPDELLELVGLTGQARQKLRRLTQGQRRRLDVAIGLAGRPRLLFLDEPTVGFDPRARHDFHGMIRRLAETEQTTILLATHDLAEAERLAHRIVLLAGGRIIADGSAAELARRAGAAGEVRWTRDGRQFRESTPRPARLVHRLYAEYGADITELEVRRATLEQTYLTLVADWESGGVATADAFVARPR</sequence>
<dbReference type="InterPro" id="IPR003593">
    <property type="entry name" value="AAA+_ATPase"/>
</dbReference>
<dbReference type="PANTHER" id="PTHR42711">
    <property type="entry name" value="ABC TRANSPORTER ATP-BINDING PROTEIN"/>
    <property type="match status" value="1"/>
</dbReference>
<keyword evidence="2" id="KW-0813">Transport</keyword>
<name>A0A5N0VLA9_9PSEU</name>
<accession>A0A5N0VLA9</accession>
<dbReference type="InterPro" id="IPR003439">
    <property type="entry name" value="ABC_transporter-like_ATP-bd"/>
</dbReference>
<gene>
    <name evidence="7" type="ORF">FPZ12_002835</name>
</gene>
<evidence type="ECO:0000256" key="1">
    <source>
        <dbReference type="ARBA" id="ARBA00004202"/>
    </source>
</evidence>
<dbReference type="GO" id="GO:0005886">
    <property type="term" value="C:plasma membrane"/>
    <property type="evidence" value="ECO:0007669"/>
    <property type="project" value="UniProtKB-SubCell"/>
</dbReference>
<comment type="caution">
    <text evidence="7">The sequence shown here is derived from an EMBL/GenBank/DDBJ whole genome shotgun (WGS) entry which is preliminary data.</text>
</comment>
<evidence type="ECO:0000313" key="8">
    <source>
        <dbReference type="Proteomes" id="UP000319769"/>
    </source>
</evidence>
<evidence type="ECO:0000256" key="4">
    <source>
        <dbReference type="ARBA" id="ARBA00022840"/>
    </source>
</evidence>
<protein>
    <submittedName>
        <fullName evidence="7">ABC transporter ATP-binding protein</fullName>
    </submittedName>
</protein>
<dbReference type="PROSITE" id="PS50893">
    <property type="entry name" value="ABC_TRANSPORTER_2"/>
    <property type="match status" value="1"/>
</dbReference>
<evidence type="ECO:0000259" key="6">
    <source>
        <dbReference type="PROSITE" id="PS50893"/>
    </source>
</evidence>
<keyword evidence="8" id="KW-1185">Reference proteome</keyword>
<dbReference type="OrthoDB" id="9804819at2"/>
<keyword evidence="4 7" id="KW-0067">ATP-binding</keyword>
<dbReference type="InterPro" id="IPR027417">
    <property type="entry name" value="P-loop_NTPase"/>
</dbReference>
<evidence type="ECO:0000256" key="3">
    <source>
        <dbReference type="ARBA" id="ARBA00022741"/>
    </source>
</evidence>
<feature type="domain" description="ABC transporter" evidence="6">
    <location>
        <begin position="20"/>
        <end position="250"/>
    </location>
</feature>
<evidence type="ECO:0000256" key="2">
    <source>
        <dbReference type="ARBA" id="ARBA00022448"/>
    </source>
</evidence>
<dbReference type="InterPro" id="IPR050763">
    <property type="entry name" value="ABC_transporter_ATP-binding"/>
</dbReference>
<dbReference type="PANTHER" id="PTHR42711:SF16">
    <property type="entry name" value="ABC TRANSPORTER ATP-BINDING PROTEIN"/>
    <property type="match status" value="1"/>
</dbReference>
<evidence type="ECO:0000256" key="5">
    <source>
        <dbReference type="ARBA" id="ARBA00023251"/>
    </source>
</evidence>
<dbReference type="RefSeq" id="WP_144748136.1">
    <property type="nucleotide sequence ID" value="NZ_VMNW02000002.1"/>
</dbReference>